<reference evidence="1" key="1">
    <citation type="submission" date="2023-07" db="EMBL/GenBank/DDBJ databases">
        <title>Black Yeasts Isolated from many extreme environments.</title>
        <authorList>
            <person name="Coleine C."/>
            <person name="Stajich J.E."/>
            <person name="Selbmann L."/>
        </authorList>
    </citation>
    <scope>NUCLEOTIDE SEQUENCE</scope>
    <source>
        <strain evidence="1">CCFEE 5714</strain>
    </source>
</reference>
<dbReference type="EMBL" id="JAUTXU010000268">
    <property type="protein sequence ID" value="KAK3691308.1"/>
    <property type="molecule type" value="Genomic_DNA"/>
</dbReference>
<comment type="caution">
    <text evidence="1">The sequence shown here is derived from an EMBL/GenBank/DDBJ whole genome shotgun (WGS) entry which is preliminary data.</text>
</comment>
<gene>
    <name evidence="1" type="ORF">LTR37_018714</name>
</gene>
<sequence length="298" mass="33082">MDEQQRYSPALALTILSAIFLGSCAVAALWIAVDILHRRGWKTMMAIMITVYILNALYLVPLTLWTYLNYGRPSKPGPRPPPSHCASHGAQPNAYECKTETDDVHSKTQSEESNSDGAVNAPISSQSGPEAMNKAQDSSGDHACHASSERPMFATVTVGVCHCGAGCLLGDIVGEWLVYGTGAEINSRSIWPAWLIDYAFALLFGIVFQYFSIALMSGDYSLRTIWRALKADILSLTSFEIGLFGWMAIFQIAIFDWKLEMNTATYWWMMQIGMFLGHWTAVPMNYWLIAKKVKEPCA</sequence>
<evidence type="ECO:0000313" key="1">
    <source>
        <dbReference type="EMBL" id="KAK3691308.1"/>
    </source>
</evidence>
<accession>A0ACC3MG56</accession>
<keyword evidence="2" id="KW-1185">Reference proteome</keyword>
<evidence type="ECO:0000313" key="2">
    <source>
        <dbReference type="Proteomes" id="UP001281147"/>
    </source>
</evidence>
<proteinExistence type="predicted"/>
<protein>
    <submittedName>
        <fullName evidence="1">Uncharacterized protein</fullName>
    </submittedName>
</protein>
<name>A0ACC3MG56_9PEZI</name>
<dbReference type="Proteomes" id="UP001281147">
    <property type="component" value="Unassembled WGS sequence"/>
</dbReference>
<organism evidence="1 2">
    <name type="scientific">Vermiconidia calcicola</name>
    <dbReference type="NCBI Taxonomy" id="1690605"/>
    <lineage>
        <taxon>Eukaryota</taxon>
        <taxon>Fungi</taxon>
        <taxon>Dikarya</taxon>
        <taxon>Ascomycota</taxon>
        <taxon>Pezizomycotina</taxon>
        <taxon>Dothideomycetes</taxon>
        <taxon>Dothideomycetidae</taxon>
        <taxon>Mycosphaerellales</taxon>
        <taxon>Extremaceae</taxon>
        <taxon>Vermiconidia</taxon>
    </lineage>
</organism>